<accession>A0A1G7VIM5</accession>
<keyword evidence="3" id="KW-1185">Reference proteome</keyword>
<evidence type="ECO:0000313" key="3">
    <source>
        <dbReference type="Proteomes" id="UP000199495"/>
    </source>
</evidence>
<dbReference type="OrthoDB" id="8394608at2"/>
<dbReference type="Pfam" id="PF00248">
    <property type="entry name" value="Aldo_ket_red"/>
    <property type="match status" value="1"/>
</dbReference>
<dbReference type="RefSeq" id="WP_090595284.1">
    <property type="nucleotide sequence ID" value="NZ_FNCS01000004.1"/>
</dbReference>
<dbReference type="InterPro" id="IPR050523">
    <property type="entry name" value="AKR_Detox_Biosynth"/>
</dbReference>
<dbReference type="InterPro" id="IPR023210">
    <property type="entry name" value="NADP_OxRdtase_dom"/>
</dbReference>
<dbReference type="InterPro" id="IPR020471">
    <property type="entry name" value="AKR"/>
</dbReference>
<dbReference type="GO" id="GO:0016491">
    <property type="term" value="F:oxidoreductase activity"/>
    <property type="evidence" value="ECO:0007669"/>
    <property type="project" value="InterPro"/>
</dbReference>
<dbReference type="EMBL" id="FNCS01000004">
    <property type="protein sequence ID" value="SDG59547.1"/>
    <property type="molecule type" value="Genomic_DNA"/>
</dbReference>
<gene>
    <name evidence="2" type="ORF">SAMN04487974_104157</name>
</gene>
<dbReference type="STRING" id="440168.SAMN04487974_104157"/>
<organism evidence="2 3">
    <name type="scientific">Pelagibacterium luteolum</name>
    <dbReference type="NCBI Taxonomy" id="440168"/>
    <lineage>
        <taxon>Bacteria</taxon>
        <taxon>Pseudomonadati</taxon>
        <taxon>Pseudomonadota</taxon>
        <taxon>Alphaproteobacteria</taxon>
        <taxon>Hyphomicrobiales</taxon>
        <taxon>Devosiaceae</taxon>
        <taxon>Pelagibacterium</taxon>
    </lineage>
</organism>
<dbReference type="SUPFAM" id="SSF51430">
    <property type="entry name" value="NAD(P)-linked oxidoreductase"/>
    <property type="match status" value="1"/>
</dbReference>
<dbReference type="Gene3D" id="3.20.20.100">
    <property type="entry name" value="NADP-dependent oxidoreductase domain"/>
    <property type="match status" value="1"/>
</dbReference>
<sequence>MTLRPLGRTNIEIEPLVLGGNVFGWTLDQDQSFAVLDAFIANGFSMIDTADSYSLWVAGNSGGESETIIGAWLKARGNRDAVTLATKVGTRFDGGPKDLSASYIERSAEDSLRRLGTDHIDLYFAHWPDPSVTHEETLRAFENLISSGKVGHIGCSNYDTDLLRSALQASAEHGLPRYEVLQNEYNLYARDKFEGAVQELVTDEEIGVIVYWGLAAGFLTGKYRSEADFSKSARGPGMAKFLDAKGLKILATMDEVARETGAAHAEIALAWLAAQPGVTAPIASATSVAQVESLARGARLSLTGDQLNRLTAAGR</sequence>
<name>A0A1G7VIM5_9HYPH</name>
<evidence type="ECO:0000259" key="1">
    <source>
        <dbReference type="Pfam" id="PF00248"/>
    </source>
</evidence>
<dbReference type="InterPro" id="IPR036812">
    <property type="entry name" value="NAD(P)_OxRdtase_dom_sf"/>
</dbReference>
<dbReference type="AlphaFoldDB" id="A0A1G7VIM5"/>
<protein>
    <submittedName>
        <fullName evidence="2">Predicted oxidoreductase</fullName>
    </submittedName>
</protein>
<dbReference type="CDD" id="cd19081">
    <property type="entry name" value="AKR_AKR9C1"/>
    <property type="match status" value="1"/>
</dbReference>
<evidence type="ECO:0000313" key="2">
    <source>
        <dbReference type="EMBL" id="SDG59547.1"/>
    </source>
</evidence>
<dbReference type="Proteomes" id="UP000199495">
    <property type="component" value="Unassembled WGS sequence"/>
</dbReference>
<dbReference type="GO" id="GO:0005829">
    <property type="term" value="C:cytosol"/>
    <property type="evidence" value="ECO:0007669"/>
    <property type="project" value="TreeGrafter"/>
</dbReference>
<dbReference type="PANTHER" id="PTHR43364">
    <property type="entry name" value="NADH-SPECIFIC METHYLGLYOXAL REDUCTASE-RELATED"/>
    <property type="match status" value="1"/>
</dbReference>
<dbReference type="PANTHER" id="PTHR43364:SF6">
    <property type="entry name" value="OXIDOREDUCTASE-RELATED"/>
    <property type="match status" value="1"/>
</dbReference>
<reference evidence="2 3" key="1">
    <citation type="submission" date="2016-10" db="EMBL/GenBank/DDBJ databases">
        <authorList>
            <person name="de Groot N.N."/>
        </authorList>
    </citation>
    <scope>NUCLEOTIDE SEQUENCE [LARGE SCALE GENOMIC DNA]</scope>
    <source>
        <strain evidence="2 3">CGMCC 1.10267</strain>
    </source>
</reference>
<proteinExistence type="predicted"/>
<dbReference type="PRINTS" id="PR00069">
    <property type="entry name" value="ALDKETRDTASE"/>
</dbReference>
<feature type="domain" description="NADP-dependent oxidoreductase" evidence="1">
    <location>
        <begin position="15"/>
        <end position="313"/>
    </location>
</feature>